<evidence type="ECO:0000259" key="3">
    <source>
        <dbReference type="PROSITE" id="PS50110"/>
    </source>
</evidence>
<dbReference type="InterPro" id="IPR050595">
    <property type="entry name" value="Bact_response_regulator"/>
</dbReference>
<dbReference type="SUPFAM" id="SSF52172">
    <property type="entry name" value="CheY-like"/>
    <property type="match status" value="2"/>
</dbReference>
<dbReference type="Proteomes" id="UP001162734">
    <property type="component" value="Chromosome"/>
</dbReference>
<dbReference type="Pfam" id="PF00072">
    <property type="entry name" value="Response_reg"/>
    <property type="match status" value="1"/>
</dbReference>
<name>A0ABM7X885_9BACT</name>
<dbReference type="CDD" id="cd00156">
    <property type="entry name" value="REC"/>
    <property type="match status" value="2"/>
</dbReference>
<feature type="modified residue" description="4-aspartylphosphate" evidence="2">
    <location>
        <position position="169"/>
    </location>
</feature>
<dbReference type="RefSeq" id="WP_248345132.1">
    <property type="nucleotide sequence ID" value="NZ_AP025592.1"/>
</dbReference>
<feature type="domain" description="Response regulatory" evidence="3">
    <location>
        <begin position="121"/>
        <end position="228"/>
    </location>
</feature>
<proteinExistence type="predicted"/>
<accession>A0ABM7X885</accession>
<evidence type="ECO:0000313" key="5">
    <source>
        <dbReference type="Proteomes" id="UP001162734"/>
    </source>
</evidence>
<dbReference type="EMBL" id="AP025592">
    <property type="protein sequence ID" value="BDG08028.1"/>
    <property type="molecule type" value="Genomic_DNA"/>
</dbReference>
<dbReference type="Gene3D" id="3.40.50.2300">
    <property type="match status" value="2"/>
</dbReference>
<evidence type="ECO:0000313" key="4">
    <source>
        <dbReference type="EMBL" id="BDG08028.1"/>
    </source>
</evidence>
<dbReference type="PANTHER" id="PTHR44591:SF3">
    <property type="entry name" value="RESPONSE REGULATORY DOMAIN-CONTAINING PROTEIN"/>
    <property type="match status" value="1"/>
</dbReference>
<keyword evidence="5" id="KW-1185">Reference proteome</keyword>
<feature type="domain" description="Response regulatory" evidence="3">
    <location>
        <begin position="3"/>
        <end position="117"/>
    </location>
</feature>
<feature type="modified residue" description="4-aspartylphosphate" evidence="2">
    <location>
        <position position="52"/>
    </location>
</feature>
<reference evidence="5" key="1">
    <citation type="journal article" date="2022" name="Int. J. Syst. Evol. Microbiol.">
        <title>Anaeromyxobacter oryzae sp. nov., Anaeromyxobacter diazotrophicus sp. nov. and Anaeromyxobacter paludicola sp. nov., isolated from paddy soils.</title>
        <authorList>
            <person name="Itoh H."/>
            <person name="Xu Z."/>
            <person name="Mise K."/>
            <person name="Masuda Y."/>
            <person name="Ushijima N."/>
            <person name="Hayakawa C."/>
            <person name="Shiratori Y."/>
            <person name="Senoo K."/>
        </authorList>
    </citation>
    <scope>NUCLEOTIDE SEQUENCE [LARGE SCALE GENOMIC DNA]</scope>
    <source>
        <strain evidence="5">Red630</strain>
    </source>
</reference>
<protein>
    <recommendedName>
        <fullName evidence="3">Response regulatory domain-containing protein</fullName>
    </recommendedName>
</protein>
<dbReference type="InterPro" id="IPR011006">
    <property type="entry name" value="CheY-like_superfamily"/>
</dbReference>
<dbReference type="PANTHER" id="PTHR44591">
    <property type="entry name" value="STRESS RESPONSE REGULATOR PROTEIN 1"/>
    <property type="match status" value="1"/>
</dbReference>
<dbReference type="PROSITE" id="PS50110">
    <property type="entry name" value="RESPONSE_REGULATORY"/>
    <property type="match status" value="2"/>
</dbReference>
<sequence>MRHYLVVDDNRDFAENLAEIVRDAGDEVSVAEGGAEALVLARSRRFDALLTDMRMPFMGGAEVVHHLRRVDPGLPAMVVTAHAADDDLAAARREGLLAVLPKPVPVGRLLELLAGARRDGLVAVVEDDPHQSDNLTEALRTRGFAAVTAASVTETERLGPVRPFAALCDLRLPGGPDGEAMRRLVARFPGLPVIVVSGVPADPPLACAGRFEKPFDTAALLAALERLHAARPPAP</sequence>
<organism evidence="4 5">
    <name type="scientific">Anaeromyxobacter paludicola</name>
    <dbReference type="NCBI Taxonomy" id="2918171"/>
    <lineage>
        <taxon>Bacteria</taxon>
        <taxon>Pseudomonadati</taxon>
        <taxon>Myxococcota</taxon>
        <taxon>Myxococcia</taxon>
        <taxon>Myxococcales</taxon>
        <taxon>Cystobacterineae</taxon>
        <taxon>Anaeromyxobacteraceae</taxon>
        <taxon>Anaeromyxobacter</taxon>
    </lineage>
</organism>
<dbReference type="InterPro" id="IPR001789">
    <property type="entry name" value="Sig_transdc_resp-reg_receiver"/>
</dbReference>
<evidence type="ECO:0000256" key="2">
    <source>
        <dbReference type="PROSITE-ProRule" id="PRU00169"/>
    </source>
</evidence>
<dbReference type="SMART" id="SM00448">
    <property type="entry name" value="REC"/>
    <property type="match status" value="2"/>
</dbReference>
<gene>
    <name evidence="4" type="ORF">AMPC_11410</name>
</gene>
<evidence type="ECO:0000256" key="1">
    <source>
        <dbReference type="ARBA" id="ARBA00022553"/>
    </source>
</evidence>
<keyword evidence="1 2" id="KW-0597">Phosphoprotein</keyword>